<reference evidence="3" key="1">
    <citation type="submission" date="2019-04" db="EMBL/GenBank/DDBJ databases">
        <title>Friends and foes A comparative genomics studyof 23 Aspergillus species from section Flavi.</title>
        <authorList>
            <consortium name="DOE Joint Genome Institute"/>
            <person name="Kjaerbolling I."/>
            <person name="Vesth T."/>
            <person name="Frisvad J.C."/>
            <person name="Nybo J.L."/>
            <person name="Theobald S."/>
            <person name="Kildgaard S."/>
            <person name="Isbrandt T."/>
            <person name="Kuo A."/>
            <person name="Sato A."/>
            <person name="Lyhne E.K."/>
            <person name="Kogle M.E."/>
            <person name="Wiebenga A."/>
            <person name="Kun R.S."/>
            <person name="Lubbers R.J."/>
            <person name="Makela M.R."/>
            <person name="Barry K."/>
            <person name="Chovatia M."/>
            <person name="Clum A."/>
            <person name="Daum C."/>
            <person name="Haridas S."/>
            <person name="He G."/>
            <person name="LaButti K."/>
            <person name="Lipzen A."/>
            <person name="Mondo S."/>
            <person name="Riley R."/>
            <person name="Salamov A."/>
            <person name="Simmons B.A."/>
            <person name="Magnuson J.K."/>
            <person name="Henrissat B."/>
            <person name="Mortensen U.H."/>
            <person name="Larsen T.O."/>
            <person name="Devries R.P."/>
            <person name="Grigoriev I.V."/>
            <person name="Machida M."/>
            <person name="Baker S.E."/>
            <person name="Andersen M.R."/>
        </authorList>
    </citation>
    <scope>NUCLEOTIDE SEQUENCE [LARGE SCALE GENOMIC DNA]</scope>
    <source>
        <strain evidence="3">IBT 14317</strain>
    </source>
</reference>
<evidence type="ECO:0000256" key="2">
    <source>
        <dbReference type="SAM" id="Phobius"/>
    </source>
</evidence>
<gene>
    <name evidence="3" type="ORF">BDV23DRAFT_60700</name>
</gene>
<dbReference type="AlphaFoldDB" id="A0A5N7CDB0"/>
<dbReference type="EMBL" id="ML735240">
    <property type="protein sequence ID" value="KAE8392104.1"/>
    <property type="molecule type" value="Genomic_DNA"/>
</dbReference>
<feature type="compositionally biased region" description="Basic residues" evidence="1">
    <location>
        <begin position="22"/>
        <end position="33"/>
    </location>
</feature>
<organism evidence="3">
    <name type="scientific">Petromyces alliaceus</name>
    <name type="common">Aspergillus alliaceus</name>
    <dbReference type="NCBI Taxonomy" id="209559"/>
    <lineage>
        <taxon>Eukaryota</taxon>
        <taxon>Fungi</taxon>
        <taxon>Dikarya</taxon>
        <taxon>Ascomycota</taxon>
        <taxon>Pezizomycotina</taxon>
        <taxon>Eurotiomycetes</taxon>
        <taxon>Eurotiomycetidae</taxon>
        <taxon>Eurotiales</taxon>
        <taxon>Aspergillaceae</taxon>
        <taxon>Aspergillus</taxon>
        <taxon>Aspergillus subgen. Circumdati</taxon>
    </lineage>
</organism>
<proteinExistence type="predicted"/>
<keyword evidence="2" id="KW-1133">Transmembrane helix</keyword>
<keyword evidence="2" id="KW-0472">Membrane</keyword>
<feature type="transmembrane region" description="Helical" evidence="2">
    <location>
        <begin position="80"/>
        <end position="101"/>
    </location>
</feature>
<evidence type="ECO:0000256" key="1">
    <source>
        <dbReference type="SAM" id="MobiDB-lite"/>
    </source>
</evidence>
<feature type="region of interest" description="Disordered" evidence="1">
    <location>
        <begin position="1"/>
        <end position="33"/>
    </location>
</feature>
<accession>A0A5N7CDB0</accession>
<feature type="transmembrane region" description="Helical" evidence="2">
    <location>
        <begin position="55"/>
        <end position="74"/>
    </location>
</feature>
<evidence type="ECO:0000313" key="3">
    <source>
        <dbReference type="EMBL" id="KAE8392104.1"/>
    </source>
</evidence>
<name>A0A5N7CDB0_PETAA</name>
<keyword evidence="2" id="KW-0812">Transmembrane</keyword>
<dbReference type="Proteomes" id="UP000326877">
    <property type="component" value="Unassembled WGS sequence"/>
</dbReference>
<sequence length="117" mass="13355">MKGLRKDNQASITDASPPRPGPYRKGKGKRNRKVPWLPDPAMILVELLGLQRVKLALRVSFALSLPLSFIHSFPLPSLRLFSFSFFPFLPPILLLTSFLSFHRNTLRKENTNTPDNR</sequence>
<protein>
    <submittedName>
        <fullName evidence="3">Uncharacterized protein</fullName>
    </submittedName>
</protein>